<evidence type="ECO:0000259" key="3">
    <source>
        <dbReference type="SMART" id="SM00460"/>
    </source>
</evidence>
<feature type="transmembrane region" description="Helical" evidence="2">
    <location>
        <begin position="180"/>
        <end position="200"/>
    </location>
</feature>
<evidence type="ECO:0000256" key="1">
    <source>
        <dbReference type="SAM" id="MobiDB-lite"/>
    </source>
</evidence>
<evidence type="ECO:0000313" key="5">
    <source>
        <dbReference type="Proteomes" id="UP001235712"/>
    </source>
</evidence>
<feature type="transmembrane region" description="Helical" evidence="2">
    <location>
        <begin position="63"/>
        <end position="81"/>
    </location>
</feature>
<organism evidence="4 5">
    <name type="scientific">Kineosporia succinea</name>
    <dbReference type="NCBI Taxonomy" id="84632"/>
    <lineage>
        <taxon>Bacteria</taxon>
        <taxon>Bacillati</taxon>
        <taxon>Actinomycetota</taxon>
        <taxon>Actinomycetes</taxon>
        <taxon>Kineosporiales</taxon>
        <taxon>Kineosporiaceae</taxon>
        <taxon>Kineosporia</taxon>
    </lineage>
</organism>
<dbReference type="InterPro" id="IPR052901">
    <property type="entry name" value="Bact_TGase-like"/>
</dbReference>
<gene>
    <name evidence="4" type="ORF">J2S57_006399</name>
</gene>
<evidence type="ECO:0000256" key="2">
    <source>
        <dbReference type="SAM" id="Phobius"/>
    </source>
</evidence>
<dbReference type="PANTHER" id="PTHR42736:SF1">
    <property type="entry name" value="PROTEIN-GLUTAMINE GAMMA-GLUTAMYLTRANSFERASE"/>
    <property type="match status" value="1"/>
</dbReference>
<dbReference type="RefSeq" id="WP_307249716.1">
    <property type="nucleotide sequence ID" value="NZ_JAUSQZ010000001.1"/>
</dbReference>
<proteinExistence type="predicted"/>
<feature type="transmembrane region" description="Helical" evidence="2">
    <location>
        <begin position="229"/>
        <end position="248"/>
    </location>
</feature>
<feature type="compositionally biased region" description="Pro residues" evidence="1">
    <location>
        <begin position="11"/>
        <end position="24"/>
    </location>
</feature>
<accession>A0ABT9PD78</accession>
<evidence type="ECO:0000313" key="4">
    <source>
        <dbReference type="EMBL" id="MDP9830650.1"/>
    </source>
</evidence>
<dbReference type="Gene3D" id="3.10.620.30">
    <property type="match status" value="1"/>
</dbReference>
<dbReference type="Proteomes" id="UP001235712">
    <property type="component" value="Unassembled WGS sequence"/>
</dbReference>
<dbReference type="Pfam" id="PF01841">
    <property type="entry name" value="Transglut_core"/>
    <property type="match status" value="1"/>
</dbReference>
<dbReference type="EMBL" id="JAUSQZ010000001">
    <property type="protein sequence ID" value="MDP9830650.1"/>
    <property type="molecule type" value="Genomic_DNA"/>
</dbReference>
<dbReference type="SUPFAM" id="SSF54001">
    <property type="entry name" value="Cysteine proteinases"/>
    <property type="match status" value="1"/>
</dbReference>
<feature type="region of interest" description="Disordered" evidence="1">
    <location>
        <begin position="1"/>
        <end position="33"/>
    </location>
</feature>
<keyword evidence="2" id="KW-0472">Membrane</keyword>
<dbReference type="SMART" id="SM00460">
    <property type="entry name" value="TGc"/>
    <property type="match status" value="1"/>
</dbReference>
<keyword evidence="2" id="KW-0812">Transmembrane</keyword>
<keyword evidence="5" id="KW-1185">Reference proteome</keyword>
<reference evidence="4 5" key="1">
    <citation type="submission" date="2023-07" db="EMBL/GenBank/DDBJ databases">
        <title>Sequencing the genomes of 1000 actinobacteria strains.</title>
        <authorList>
            <person name="Klenk H.-P."/>
        </authorList>
    </citation>
    <scope>NUCLEOTIDE SEQUENCE [LARGE SCALE GENOMIC DNA]</scope>
    <source>
        <strain evidence="4 5">DSM 44388</strain>
    </source>
</reference>
<feature type="transmembrane region" description="Helical" evidence="2">
    <location>
        <begin position="38"/>
        <end position="57"/>
    </location>
</feature>
<feature type="transmembrane region" description="Helical" evidence="2">
    <location>
        <begin position="206"/>
        <end position="222"/>
    </location>
</feature>
<name>A0ABT9PD78_9ACTN</name>
<protein>
    <submittedName>
        <fullName evidence="4">Transglutaminase-like putative cysteine protease</fullName>
    </submittedName>
</protein>
<feature type="compositionally biased region" description="Low complexity" evidence="1">
    <location>
        <begin position="582"/>
        <end position="592"/>
    </location>
</feature>
<dbReference type="InterPro" id="IPR002931">
    <property type="entry name" value="Transglutaminase-like"/>
</dbReference>
<feature type="domain" description="Transglutaminase-like" evidence="3">
    <location>
        <begin position="474"/>
        <end position="544"/>
    </location>
</feature>
<feature type="transmembrane region" description="Helical" evidence="2">
    <location>
        <begin position="597"/>
        <end position="618"/>
    </location>
</feature>
<feature type="region of interest" description="Disordered" evidence="1">
    <location>
        <begin position="542"/>
        <end position="592"/>
    </location>
</feature>
<dbReference type="PANTHER" id="PTHR42736">
    <property type="entry name" value="PROTEIN-GLUTAMINE GAMMA-GLUTAMYLTRANSFERASE"/>
    <property type="match status" value="1"/>
</dbReference>
<dbReference type="InterPro" id="IPR038765">
    <property type="entry name" value="Papain-like_cys_pep_sf"/>
</dbReference>
<feature type="transmembrane region" description="Helical" evidence="2">
    <location>
        <begin position="93"/>
        <end position="117"/>
    </location>
</feature>
<keyword evidence="2" id="KW-1133">Transmembrane helix</keyword>
<sequence>MSAPVLDAPTRPAPRAPQPGPPTTETPRRAGPGDASTVRVLLGLLTVLAGAWAWWRIYPAQSLPVPALAGALLGTGAVVLADKATHPQTLARPLVRTVLWLLAAATAGLVTALSVAVPRATSPADAVNGVVSSLTGGLARILTTTLPAPPAPDLLPQYAVLCALAAAVTAAIARTRGGLALAAPAACLLVTGLVCGVGGAGSPLRVSLPFVIAVGLLVLPRPRLVPAAVTAVVLALGCAAGLLASGAARDPLDPRHLTAPPLRAEQPTAPMDEIAGWLRHSRDIAFTATVDSSWRADPQPWRIAALDTYDGIRWTSSTPAVPIGYDLPVGEAETTGTARVSVTPGDLDGVYVPVSGRLRHLARPGMTYDLTGETLVDPDGVHGTYEQTVALPSRTGLDRASAGGTGAGAASRALNGCTDASLLTLASTAVEQAGPGAFAQAEALQTWFHDTAALRLDPDAEPGTSCARVTELLGSTGGNGTPDQFATAYVLMARSLGLPARVAAGFEAGTPDKSGRVTVTFGDATAWPEIWLDGAGWVAFDAVPDRTGSGPSRQEEKQESTTKPPTQPNDEDDATDPDRSAAGDAGGDEASSSAAPLVGLGIGLGALLVLLPLAGLVLTLNRRRRRRGAGPLGAWAELLDRLADLGHPSAGRTTQEIRRTLEDLDARTAPDAKTLAGLVDAEVYGPGPGGPNDAWNRLRAIEKHLSGLTPVWRRVLRRADPRRRRWA</sequence>
<comment type="caution">
    <text evidence="4">The sequence shown here is derived from an EMBL/GenBank/DDBJ whole genome shotgun (WGS) entry which is preliminary data.</text>
</comment>
<feature type="transmembrane region" description="Helical" evidence="2">
    <location>
        <begin position="155"/>
        <end position="173"/>
    </location>
</feature>